<evidence type="ECO:0000256" key="3">
    <source>
        <dbReference type="SAM" id="MobiDB-lite"/>
    </source>
</evidence>
<evidence type="ECO:0000313" key="5">
    <source>
        <dbReference type="EMBL" id="KAF8563667.1"/>
    </source>
</evidence>
<reference evidence="5 6" key="1">
    <citation type="submission" date="2019-07" db="EMBL/GenBank/DDBJ databases">
        <title>Annotation for the trematode Paragonimus westermani.</title>
        <authorList>
            <person name="Choi Y.-J."/>
        </authorList>
    </citation>
    <scope>NUCLEOTIDE SEQUENCE [LARGE SCALE GENOMIC DNA]</scope>
    <source>
        <strain evidence="5">180907_Pwestermani</strain>
    </source>
</reference>
<dbReference type="PANTHER" id="PTHR48407:SF1">
    <property type="entry name" value="CRANIOFACIAL DEVELOPMENT PROTEIN 1"/>
    <property type="match status" value="1"/>
</dbReference>
<feature type="compositionally biased region" description="Basic and acidic residues" evidence="3">
    <location>
        <begin position="94"/>
        <end position="109"/>
    </location>
</feature>
<gene>
    <name evidence="5" type="ORF">P879_08741</name>
</gene>
<sequence>MDSDVSDSSTSDEEYIPPTKLSKTEHSCSDSSDSDDCPASDNSCSDTESANGRYKKTYSDERKNDNSPNLVDVTRKYQFAGEQVEVIERVAVADGRDKPASESEEKPELTKPQTVPRLQSSVVTGNSKGSHKNAVGLKSSLGVALQNLKSLGGNKTPKLSTLDKSRLDWQTFVRKENIEDDLKAHNKGKEGYLERLAFVDRTAEREYEYQHSLTSRKL</sequence>
<dbReference type="EMBL" id="JTDF01011127">
    <property type="protein sequence ID" value="KAF8563667.1"/>
    <property type="molecule type" value="Genomic_DNA"/>
</dbReference>
<organism evidence="5 6">
    <name type="scientific">Paragonimus westermani</name>
    <dbReference type="NCBI Taxonomy" id="34504"/>
    <lineage>
        <taxon>Eukaryota</taxon>
        <taxon>Metazoa</taxon>
        <taxon>Spiralia</taxon>
        <taxon>Lophotrochozoa</taxon>
        <taxon>Platyhelminthes</taxon>
        <taxon>Trematoda</taxon>
        <taxon>Digenea</taxon>
        <taxon>Plagiorchiida</taxon>
        <taxon>Troglotremata</taxon>
        <taxon>Troglotrematidae</taxon>
        <taxon>Paragonimus</taxon>
    </lineage>
</organism>
<feature type="domain" description="BCNT-C" evidence="4">
    <location>
        <begin position="139"/>
        <end position="218"/>
    </location>
</feature>
<dbReference type="InterPro" id="IPR011421">
    <property type="entry name" value="BCNT-C"/>
</dbReference>
<comment type="caution">
    <text evidence="5">The sequence shown here is derived from an EMBL/GenBank/DDBJ whole genome shotgun (WGS) entry which is preliminary data.</text>
</comment>
<name>A0A8T0DAE8_9TREM</name>
<evidence type="ECO:0000259" key="4">
    <source>
        <dbReference type="PROSITE" id="PS51279"/>
    </source>
</evidence>
<dbReference type="PANTHER" id="PTHR48407">
    <property type="entry name" value="CRANIOFACIAL DEVELOPMENT PROTEIN 1"/>
    <property type="match status" value="1"/>
</dbReference>
<proteinExistence type="predicted"/>
<feature type="region of interest" description="Disordered" evidence="3">
    <location>
        <begin position="92"/>
        <end position="135"/>
    </location>
</feature>
<feature type="compositionally biased region" description="Acidic residues" evidence="3">
    <location>
        <begin position="1"/>
        <end position="15"/>
    </location>
</feature>
<dbReference type="GO" id="GO:0000812">
    <property type="term" value="C:Swr1 complex"/>
    <property type="evidence" value="ECO:0007669"/>
    <property type="project" value="TreeGrafter"/>
</dbReference>
<feature type="compositionally biased region" description="Polar residues" evidence="3">
    <location>
        <begin position="111"/>
        <end position="128"/>
    </location>
</feature>
<dbReference type="Proteomes" id="UP000699462">
    <property type="component" value="Unassembled WGS sequence"/>
</dbReference>
<protein>
    <recommendedName>
        <fullName evidence="1">Craniofacial development protein 1</fullName>
    </recommendedName>
    <alternativeName>
        <fullName evidence="2">Bucentaur</fullName>
    </alternativeName>
</protein>
<feature type="region of interest" description="Disordered" evidence="3">
    <location>
        <begin position="1"/>
        <end position="70"/>
    </location>
</feature>
<dbReference type="AlphaFoldDB" id="A0A8T0DAE8"/>
<dbReference type="InterPro" id="IPR027124">
    <property type="entry name" value="Swc5/CFDP1/2"/>
</dbReference>
<evidence type="ECO:0000313" key="6">
    <source>
        <dbReference type="Proteomes" id="UP000699462"/>
    </source>
</evidence>
<keyword evidence="6" id="KW-1185">Reference proteome</keyword>
<dbReference type="PROSITE" id="PS51279">
    <property type="entry name" value="BCNT_C"/>
    <property type="match status" value="1"/>
</dbReference>
<evidence type="ECO:0000256" key="2">
    <source>
        <dbReference type="ARBA" id="ARBA00030244"/>
    </source>
</evidence>
<dbReference type="OrthoDB" id="445677at2759"/>
<evidence type="ECO:0000256" key="1">
    <source>
        <dbReference type="ARBA" id="ARBA00019033"/>
    </source>
</evidence>
<dbReference type="Pfam" id="PF07572">
    <property type="entry name" value="BCNT"/>
    <property type="match status" value="1"/>
</dbReference>
<accession>A0A8T0DAE8</accession>